<evidence type="ECO:0000256" key="1">
    <source>
        <dbReference type="ARBA" id="ARBA00022723"/>
    </source>
</evidence>
<protein>
    <submittedName>
        <fullName evidence="5">P-loop NTPase</fullName>
    </submittedName>
</protein>
<feature type="domain" description="4Fe-4S ferredoxin-type" evidence="4">
    <location>
        <begin position="90"/>
        <end position="118"/>
    </location>
</feature>
<accession>A0A5D0MNY5</accession>
<dbReference type="AlphaFoldDB" id="A0A5D0MNY5"/>
<reference evidence="5 6" key="1">
    <citation type="submission" date="2019-08" db="EMBL/GenBank/DDBJ databases">
        <title>Genomic characterization of a novel candidate phylum (ARYD3) from a high temperature, high salinity tertiary oil reservoir in north central Oklahoma, USA.</title>
        <authorList>
            <person name="Youssef N.H."/>
            <person name="Yadav A."/>
            <person name="Elshahed M.S."/>
        </authorList>
    </citation>
    <scope>NUCLEOTIDE SEQUENCE [LARGE SCALE GENOMIC DNA]</scope>
    <source>
        <strain evidence="5">ARYD1</strain>
    </source>
</reference>
<keyword evidence="2" id="KW-0408">Iron</keyword>
<gene>
    <name evidence="5" type="ORF">FXF49_02870</name>
</gene>
<dbReference type="Pfam" id="PF00037">
    <property type="entry name" value="Fer4"/>
    <property type="match status" value="1"/>
</dbReference>
<dbReference type="Pfam" id="PF01656">
    <property type="entry name" value="CbiA"/>
    <property type="match status" value="1"/>
</dbReference>
<evidence type="ECO:0000313" key="6">
    <source>
        <dbReference type="Proteomes" id="UP000323337"/>
    </source>
</evidence>
<dbReference type="Proteomes" id="UP000323337">
    <property type="component" value="Unassembled WGS sequence"/>
</dbReference>
<dbReference type="Gene3D" id="3.30.70.20">
    <property type="match status" value="1"/>
</dbReference>
<evidence type="ECO:0000256" key="2">
    <source>
        <dbReference type="ARBA" id="ARBA00023004"/>
    </source>
</evidence>
<dbReference type="SUPFAM" id="SSF52540">
    <property type="entry name" value="P-loop containing nucleoside triphosphate hydrolases"/>
    <property type="match status" value="1"/>
</dbReference>
<evidence type="ECO:0000256" key="3">
    <source>
        <dbReference type="ARBA" id="ARBA00023014"/>
    </source>
</evidence>
<feature type="domain" description="4Fe-4S ferredoxin-type" evidence="4">
    <location>
        <begin position="60"/>
        <end position="89"/>
    </location>
</feature>
<evidence type="ECO:0000259" key="4">
    <source>
        <dbReference type="PROSITE" id="PS51379"/>
    </source>
</evidence>
<keyword evidence="1" id="KW-0479">Metal-binding</keyword>
<dbReference type="CDD" id="cd03110">
    <property type="entry name" value="SIMIBI_bact_arch"/>
    <property type="match status" value="1"/>
</dbReference>
<dbReference type="PANTHER" id="PTHR43534">
    <property type="entry name" value="MIND SUPERFAMILY P-LOOP ATPASE CONTAINING AN INSERTED FERREDOXIN DOMAIN"/>
    <property type="match status" value="1"/>
</dbReference>
<organism evidence="5 6">
    <name type="scientific">Flexistipes sinusarabici</name>
    <dbReference type="NCBI Taxonomy" id="2352"/>
    <lineage>
        <taxon>Bacteria</taxon>
        <taxon>Pseudomonadati</taxon>
        <taxon>Deferribacterota</taxon>
        <taxon>Deferribacteres</taxon>
        <taxon>Deferribacterales</taxon>
        <taxon>Flexistipitaceae</taxon>
        <taxon>Flexistipes</taxon>
    </lineage>
</organism>
<proteinExistence type="predicted"/>
<dbReference type="PROSITE" id="PS00198">
    <property type="entry name" value="4FE4S_FER_1"/>
    <property type="match status" value="1"/>
</dbReference>
<dbReference type="GO" id="GO:0051536">
    <property type="term" value="F:iron-sulfur cluster binding"/>
    <property type="evidence" value="ECO:0007669"/>
    <property type="project" value="UniProtKB-KW"/>
</dbReference>
<dbReference type="PANTHER" id="PTHR43534:SF1">
    <property type="entry name" value="4FE-4S CLUSTER CONTAINING PARA FAMILY ATPASE PROTEIN"/>
    <property type="match status" value="1"/>
</dbReference>
<dbReference type="RefSeq" id="WP_303700406.1">
    <property type="nucleotide sequence ID" value="NZ_VSIV01000071.1"/>
</dbReference>
<evidence type="ECO:0000313" key="5">
    <source>
        <dbReference type="EMBL" id="TYB34132.1"/>
    </source>
</evidence>
<dbReference type="PROSITE" id="PS51379">
    <property type="entry name" value="4FE4S_FER_2"/>
    <property type="match status" value="2"/>
</dbReference>
<dbReference type="InterPro" id="IPR027417">
    <property type="entry name" value="P-loop_NTPase"/>
</dbReference>
<keyword evidence="3" id="KW-0411">Iron-sulfur</keyword>
<comment type="caution">
    <text evidence="5">The sequence shown here is derived from an EMBL/GenBank/DDBJ whole genome shotgun (WGS) entry which is preliminary data.</text>
</comment>
<dbReference type="InterPro" id="IPR017896">
    <property type="entry name" value="4Fe4S_Fe-S-bd"/>
</dbReference>
<dbReference type="EMBL" id="VSIV01000071">
    <property type="protein sequence ID" value="TYB34132.1"/>
    <property type="molecule type" value="Genomic_DNA"/>
</dbReference>
<dbReference type="InterPro" id="IPR002586">
    <property type="entry name" value="CobQ/CobB/MinD/ParA_Nub-bd_dom"/>
</dbReference>
<dbReference type="SUPFAM" id="SSF54862">
    <property type="entry name" value="4Fe-4S ferredoxins"/>
    <property type="match status" value="1"/>
</dbReference>
<sequence length="289" mass="32193">MKEIVVVSGKGGAGKSTVTAALSYFLDKNDVLIDADVDAPNMKILLEPKTIKKEDFYSGKEFKIETEVCTNCGKCYEECAFNAIDFLDSYYVIDQISCESCGLCQFICPVNAVSDVPKLTGKKFLSYIKYGFPMVHASLNPAEENSGKLVTDIKKMAKTIAEEQEAKIILIDGPPGIGCSAISAISGSDTVLLVVESSISGLHDMERLIELVKKFNIQKKGFINKFGVNPEIDEKVIHMFEKNDVDIIGYLNFSEKIPELLKKRQILTEDKFYYKNFENVFLKLAEEAK</sequence>
<dbReference type="GO" id="GO:0046872">
    <property type="term" value="F:metal ion binding"/>
    <property type="evidence" value="ECO:0007669"/>
    <property type="project" value="UniProtKB-KW"/>
</dbReference>
<dbReference type="InterPro" id="IPR017900">
    <property type="entry name" value="4Fe4S_Fe_S_CS"/>
</dbReference>
<name>A0A5D0MNY5_FLESI</name>
<dbReference type="Gene3D" id="3.40.50.300">
    <property type="entry name" value="P-loop containing nucleotide triphosphate hydrolases"/>
    <property type="match status" value="1"/>
</dbReference>